<feature type="transmembrane region" description="Helical" evidence="11">
    <location>
        <begin position="294"/>
        <end position="315"/>
    </location>
</feature>
<dbReference type="CDD" id="cd04613">
    <property type="entry name" value="CBS_pair_voltage-gated_CLC_bac"/>
    <property type="match status" value="1"/>
</dbReference>
<evidence type="ECO:0000256" key="1">
    <source>
        <dbReference type="ARBA" id="ARBA00004141"/>
    </source>
</evidence>
<keyword evidence="10" id="KW-0129">CBS domain</keyword>
<feature type="transmembrane region" description="Helical" evidence="11">
    <location>
        <begin position="259"/>
        <end position="282"/>
    </location>
</feature>
<name>Q3A0S8_SYNC1</name>
<keyword evidence="7" id="KW-0869">Chloride channel</keyword>
<sequence>MHTTSRIMPHSVLTSEAIDWIRERVPAFLSRLGISEHTFMALLALGVGVMSGLGNFIFRKTIDLIHLLVIEQGVRFFHISFEQWSAARFWSVLFPVTAGVLMIPFGLFFAKDLRFGFSHFLERVNLRGAKIPGRTIVTRGLASAITLGAGGSAGQEGPIAQIGGAIGSQVGQLFKVSGERLKLLVACGVAGGIAATFNAPIAGVFFAHEIVLLSSFELTSFTSIVISSGIATVVSRALLGNMPALRAPVHMLAHPWELAFYLVLGMLVGVLAVGFTTAHYRIVDRLAALKVHRLVKPIVGGALVGIIGIFFPQVFGNGYEFIENVLLGEGVLLLLGCLVLAKALATSLTLGSGLPGGMFAPSLFIGAVTGGAYGKALQILFPGTVPATGPYALVGMGAFLAAATHAPMTAIFLLFEMTGSYDLIIPIMLCCVVGTAISRHLKKDSLDTVELSRAGINLEAGKERNIMKSLRVGDVMTRDPESIPENMTLRQFNQFIASTKHTNFPLINRNGGLTGIISVQDFLGVVFEGDLFDLVVVKELATLDVVTVSTGDNLDQAMRKIGYRNIEQLPVVDERNGRKLIGIVSRRDMVSAYNRALMVRSMEDDDDE</sequence>
<dbReference type="InterPro" id="IPR001807">
    <property type="entry name" value="ClC"/>
</dbReference>
<feature type="transmembrane region" description="Helical" evidence="11">
    <location>
        <begin position="421"/>
        <end position="441"/>
    </location>
</feature>
<dbReference type="Proteomes" id="UP000002534">
    <property type="component" value="Chromosome"/>
</dbReference>
<dbReference type="PRINTS" id="PR00762">
    <property type="entry name" value="CLCHANNEL"/>
</dbReference>
<feature type="transmembrane region" description="Helical" evidence="11">
    <location>
        <begin position="39"/>
        <end position="58"/>
    </location>
</feature>
<dbReference type="InterPro" id="IPR050368">
    <property type="entry name" value="ClC-type_chloride_channel"/>
</dbReference>
<keyword evidence="5" id="KW-0406">Ion transport</keyword>
<evidence type="ECO:0000256" key="4">
    <source>
        <dbReference type="ARBA" id="ARBA00022989"/>
    </source>
</evidence>
<dbReference type="PANTHER" id="PTHR43427">
    <property type="entry name" value="CHLORIDE CHANNEL PROTEIN CLC-E"/>
    <property type="match status" value="1"/>
</dbReference>
<dbReference type="InterPro" id="IPR014743">
    <property type="entry name" value="Cl-channel_core"/>
</dbReference>
<dbReference type="PROSITE" id="PS51371">
    <property type="entry name" value="CBS"/>
    <property type="match status" value="2"/>
</dbReference>
<evidence type="ECO:0000313" key="13">
    <source>
        <dbReference type="EMBL" id="ABA90029.1"/>
    </source>
</evidence>
<evidence type="ECO:0000256" key="8">
    <source>
        <dbReference type="ARBA" id="ARBA00023214"/>
    </source>
</evidence>
<evidence type="ECO:0000256" key="6">
    <source>
        <dbReference type="ARBA" id="ARBA00023136"/>
    </source>
</evidence>
<dbReference type="GO" id="GO:0005254">
    <property type="term" value="F:chloride channel activity"/>
    <property type="evidence" value="ECO:0007669"/>
    <property type="project" value="UniProtKB-KW"/>
</dbReference>
<keyword evidence="2" id="KW-0813">Transport</keyword>
<dbReference type="SUPFAM" id="SSF54631">
    <property type="entry name" value="CBS-domain pair"/>
    <property type="match status" value="1"/>
</dbReference>
<gene>
    <name evidence="13" type="ordered locus">Pcar_2794</name>
</gene>
<dbReference type="Gene3D" id="3.10.580.10">
    <property type="entry name" value="CBS-domain"/>
    <property type="match status" value="2"/>
</dbReference>
<evidence type="ECO:0000256" key="5">
    <source>
        <dbReference type="ARBA" id="ARBA00023065"/>
    </source>
</evidence>
<dbReference type="KEGG" id="pca:Pcar_2794"/>
<dbReference type="HOGENOM" id="CLU_015263_5_1_7"/>
<evidence type="ECO:0000259" key="12">
    <source>
        <dbReference type="PROSITE" id="PS51371"/>
    </source>
</evidence>
<keyword evidence="4 11" id="KW-1133">Transmembrane helix</keyword>
<dbReference type="EMBL" id="CP000142">
    <property type="protein sequence ID" value="ABA90029.1"/>
    <property type="molecule type" value="Genomic_DNA"/>
</dbReference>
<dbReference type="Pfam" id="PF00571">
    <property type="entry name" value="CBS"/>
    <property type="match status" value="2"/>
</dbReference>
<feature type="transmembrane region" description="Helical" evidence="11">
    <location>
        <begin position="183"/>
        <end position="206"/>
    </location>
</feature>
<feature type="transmembrane region" description="Helical" evidence="11">
    <location>
        <begin position="353"/>
        <end position="373"/>
    </location>
</feature>
<dbReference type="InterPro" id="IPR000644">
    <property type="entry name" value="CBS_dom"/>
</dbReference>
<dbReference type="Pfam" id="PF00654">
    <property type="entry name" value="Voltage_CLC"/>
    <property type="match status" value="1"/>
</dbReference>
<proteinExistence type="predicted"/>
<evidence type="ECO:0000313" key="14">
    <source>
        <dbReference type="Proteomes" id="UP000002534"/>
    </source>
</evidence>
<evidence type="ECO:0000256" key="2">
    <source>
        <dbReference type="ARBA" id="ARBA00022448"/>
    </source>
</evidence>
<protein>
    <submittedName>
        <fullName evidence="13">Voltage-gated chloride channel, CBS domain pair-containing, putative</fullName>
    </submittedName>
</protein>
<accession>Q3A0S8</accession>
<dbReference type="PANTHER" id="PTHR43427:SF6">
    <property type="entry name" value="CHLORIDE CHANNEL PROTEIN CLC-E"/>
    <property type="match status" value="1"/>
</dbReference>
<dbReference type="AlphaFoldDB" id="Q3A0S8"/>
<keyword evidence="8" id="KW-0868">Chloride</keyword>
<keyword evidence="14" id="KW-1185">Reference proteome</keyword>
<evidence type="ECO:0000256" key="11">
    <source>
        <dbReference type="SAM" id="Phobius"/>
    </source>
</evidence>
<dbReference type="Gene3D" id="1.10.3080.10">
    <property type="entry name" value="Clc chloride channel"/>
    <property type="match status" value="1"/>
</dbReference>
<feature type="domain" description="CBS" evidence="12">
    <location>
        <begin position="476"/>
        <end position="534"/>
    </location>
</feature>
<evidence type="ECO:0000256" key="10">
    <source>
        <dbReference type="PROSITE-ProRule" id="PRU00703"/>
    </source>
</evidence>
<dbReference type="STRING" id="338963.Pcar_2794"/>
<dbReference type="eggNOG" id="COG0038">
    <property type="taxonomic scope" value="Bacteria"/>
</dbReference>
<reference evidence="14" key="1">
    <citation type="submission" date="2005-10" db="EMBL/GenBank/DDBJ databases">
        <title>Complete sequence of Pelobacter carbinolicus DSM 2380.</title>
        <authorList>
            <person name="Copeland A."/>
            <person name="Lucas S."/>
            <person name="Lapidus A."/>
            <person name="Barry K."/>
            <person name="Detter J.C."/>
            <person name="Glavina T."/>
            <person name="Hammon N."/>
            <person name="Israni S."/>
            <person name="Pitluck S."/>
            <person name="Chertkov O."/>
            <person name="Schmutz J."/>
            <person name="Larimer F."/>
            <person name="Land M."/>
            <person name="Kyrpides N."/>
            <person name="Ivanova N."/>
            <person name="Richardson P."/>
        </authorList>
    </citation>
    <scope>NUCLEOTIDE SEQUENCE [LARGE SCALE GENOMIC DNA]</scope>
    <source>
        <strain evidence="14">DSM 2380 / NBRC 103641 / GraBd1</strain>
    </source>
</reference>
<evidence type="ECO:0000256" key="7">
    <source>
        <dbReference type="ARBA" id="ARBA00023173"/>
    </source>
</evidence>
<keyword evidence="6 11" id="KW-0472">Membrane</keyword>
<dbReference type="SUPFAM" id="SSF81340">
    <property type="entry name" value="Clc chloride channel"/>
    <property type="match status" value="1"/>
</dbReference>
<dbReference type="GO" id="GO:0034707">
    <property type="term" value="C:chloride channel complex"/>
    <property type="evidence" value="ECO:0007669"/>
    <property type="project" value="UniProtKB-KW"/>
</dbReference>
<feature type="transmembrane region" description="Helical" evidence="11">
    <location>
        <begin position="218"/>
        <end position="239"/>
    </location>
</feature>
<keyword evidence="3 11" id="KW-0812">Transmembrane</keyword>
<feature type="domain" description="CBS" evidence="12">
    <location>
        <begin position="540"/>
        <end position="599"/>
    </location>
</feature>
<dbReference type="eggNOG" id="COG0517">
    <property type="taxonomic scope" value="Bacteria"/>
</dbReference>
<dbReference type="SMART" id="SM00116">
    <property type="entry name" value="CBS"/>
    <property type="match status" value="2"/>
</dbReference>
<organism evidence="13 14">
    <name type="scientific">Syntrophotalea carbinolica (strain DSM 2380 / NBRC 103641 / GraBd1)</name>
    <name type="common">Pelobacter carbinolicus</name>
    <dbReference type="NCBI Taxonomy" id="338963"/>
    <lineage>
        <taxon>Bacteria</taxon>
        <taxon>Pseudomonadati</taxon>
        <taxon>Thermodesulfobacteriota</taxon>
        <taxon>Desulfuromonadia</taxon>
        <taxon>Desulfuromonadales</taxon>
        <taxon>Syntrophotaleaceae</taxon>
        <taxon>Syntrophotalea</taxon>
    </lineage>
</organism>
<evidence type="ECO:0000256" key="3">
    <source>
        <dbReference type="ARBA" id="ARBA00022692"/>
    </source>
</evidence>
<feature type="transmembrane region" description="Helical" evidence="11">
    <location>
        <begin position="89"/>
        <end position="110"/>
    </location>
</feature>
<comment type="subcellular location">
    <subcellularLocation>
        <location evidence="1">Membrane</location>
        <topology evidence="1">Multi-pass membrane protein</topology>
    </subcellularLocation>
</comment>
<dbReference type="CDD" id="cd00400">
    <property type="entry name" value="Voltage_gated_ClC"/>
    <property type="match status" value="1"/>
</dbReference>
<feature type="transmembrane region" description="Helical" evidence="11">
    <location>
        <begin position="321"/>
        <end position="341"/>
    </location>
</feature>
<dbReference type="InterPro" id="IPR046342">
    <property type="entry name" value="CBS_dom_sf"/>
</dbReference>
<keyword evidence="9" id="KW-0407">Ion channel</keyword>
<reference evidence="13 14" key="2">
    <citation type="journal article" date="2012" name="BMC Genomics">
        <title>The genome of Pelobacter carbinolicus reveals surprising metabolic capabilities and physiological features.</title>
        <authorList>
            <person name="Aklujkar M."/>
            <person name="Haveman S.A."/>
            <person name="Didonato R.Jr."/>
            <person name="Chertkov O."/>
            <person name="Han C.S."/>
            <person name="Land M.L."/>
            <person name="Brown P."/>
            <person name="Lovley D.R."/>
        </authorList>
    </citation>
    <scope>NUCLEOTIDE SEQUENCE [LARGE SCALE GENOMIC DNA]</scope>
    <source>
        <strain evidence="14">DSM 2380 / NBRC 103641 / GraBd1</strain>
    </source>
</reference>
<evidence type="ECO:0000256" key="9">
    <source>
        <dbReference type="ARBA" id="ARBA00023303"/>
    </source>
</evidence>